<dbReference type="EMBL" id="SAWY01000010">
    <property type="protein sequence ID" value="TPH16712.1"/>
    <property type="molecule type" value="Genomic_DNA"/>
</dbReference>
<dbReference type="RefSeq" id="WP_140602506.1">
    <property type="nucleotide sequence ID" value="NZ_SAWY01000010.1"/>
</dbReference>
<organism evidence="1 2">
    <name type="scientific">Litorilituus lipolyticus</name>
    <dbReference type="NCBI Taxonomy" id="2491017"/>
    <lineage>
        <taxon>Bacteria</taxon>
        <taxon>Pseudomonadati</taxon>
        <taxon>Pseudomonadota</taxon>
        <taxon>Gammaproteobacteria</taxon>
        <taxon>Alteromonadales</taxon>
        <taxon>Colwelliaceae</taxon>
        <taxon>Litorilituus</taxon>
    </lineage>
</organism>
<keyword evidence="2" id="KW-1185">Reference proteome</keyword>
<name>A0A502KYI0_9GAMM</name>
<dbReference type="Proteomes" id="UP000315303">
    <property type="component" value="Unassembled WGS sequence"/>
</dbReference>
<gene>
    <name evidence="1" type="ORF">EPA86_05925</name>
</gene>
<protein>
    <recommendedName>
        <fullName evidence="3">Orphan lipoprotein</fullName>
    </recommendedName>
</protein>
<comment type="caution">
    <text evidence="1">The sequence shown here is derived from an EMBL/GenBank/DDBJ whole genome shotgun (WGS) entry which is preliminary data.</text>
</comment>
<reference evidence="1 2" key="1">
    <citation type="submission" date="2019-01" db="EMBL/GenBank/DDBJ databases">
        <title>Litorilituus lipolytica sp. nov., isolated from intertidal sand of the Yellow Sea in China.</title>
        <authorList>
            <person name="Liu A."/>
        </authorList>
    </citation>
    <scope>NUCLEOTIDE SEQUENCE [LARGE SCALE GENOMIC DNA]</scope>
    <source>
        <strain evidence="1 2">RZ04</strain>
    </source>
</reference>
<sequence>MTNSTKFLISVIPTFILLAGCANQHKIAQQNLEPVSNSCQKLEYLVNAYNDGFEQLKAGEIKARATKIWHAKYHLIGDNCTIWTLGGDKTTYSCNTIQVEQQVAQDYYTKAIKTVKQCLGSDWHIEQSKRLNDDGVKAQFSTKESDVTISTHLVPSTGIFNNTWSVYYYIGKNQ</sequence>
<accession>A0A502KYI0</accession>
<dbReference type="AlphaFoldDB" id="A0A502KYI0"/>
<dbReference type="OrthoDB" id="6313790at2"/>
<evidence type="ECO:0008006" key="3">
    <source>
        <dbReference type="Google" id="ProtNLM"/>
    </source>
</evidence>
<evidence type="ECO:0000313" key="2">
    <source>
        <dbReference type="Proteomes" id="UP000315303"/>
    </source>
</evidence>
<proteinExistence type="predicted"/>
<dbReference type="PROSITE" id="PS51257">
    <property type="entry name" value="PROKAR_LIPOPROTEIN"/>
    <property type="match status" value="1"/>
</dbReference>
<evidence type="ECO:0000313" key="1">
    <source>
        <dbReference type="EMBL" id="TPH16712.1"/>
    </source>
</evidence>